<feature type="transmembrane region" description="Helical" evidence="7">
    <location>
        <begin position="31"/>
        <end position="51"/>
    </location>
</feature>
<name>A0AAN5CF63_9BILA</name>
<dbReference type="PANTHER" id="PTHR16950">
    <property type="entry name" value="ZINC TRANSPORTER SLC39A7 HISTIDINE-RICH MEMBRANE PROTEIN KE4"/>
    <property type="match status" value="1"/>
</dbReference>
<feature type="transmembrane region" description="Helical" evidence="7">
    <location>
        <begin position="63"/>
        <end position="85"/>
    </location>
</feature>
<comment type="subcellular location">
    <subcellularLocation>
        <location evidence="1">Membrane</location>
        <topology evidence="1">Multi-pass membrane protein</topology>
    </subcellularLocation>
</comment>
<keyword evidence="2" id="KW-0813">Transport</keyword>
<dbReference type="GO" id="GO:0005385">
    <property type="term" value="F:zinc ion transmembrane transporter activity"/>
    <property type="evidence" value="ECO:0007669"/>
    <property type="project" value="TreeGrafter"/>
</dbReference>
<dbReference type="EMBL" id="BTRK01000003">
    <property type="protein sequence ID" value="GMR40789.1"/>
    <property type="molecule type" value="Genomic_DNA"/>
</dbReference>
<evidence type="ECO:0000256" key="5">
    <source>
        <dbReference type="ARBA" id="ARBA00023136"/>
    </source>
</evidence>
<reference evidence="9" key="1">
    <citation type="submission" date="2022-10" db="EMBL/GenBank/DDBJ databases">
        <title>Genome assembly of Pristionchus species.</title>
        <authorList>
            <person name="Yoshida K."/>
            <person name="Sommer R.J."/>
        </authorList>
    </citation>
    <scope>NUCLEOTIDE SEQUENCE [LARGE SCALE GENOMIC DNA]</scope>
    <source>
        <strain evidence="9">RS5460</strain>
    </source>
</reference>
<keyword evidence="5 7" id="KW-0472">Membrane</keyword>
<dbReference type="Pfam" id="PF02535">
    <property type="entry name" value="Zip"/>
    <property type="match status" value="1"/>
</dbReference>
<dbReference type="AlphaFoldDB" id="A0AAN5CF63"/>
<comment type="caution">
    <text evidence="8">The sequence shown here is derived from an EMBL/GenBank/DDBJ whole genome shotgun (WGS) entry which is preliminary data.</text>
</comment>
<evidence type="ECO:0000256" key="2">
    <source>
        <dbReference type="ARBA" id="ARBA00022448"/>
    </source>
</evidence>
<evidence type="ECO:0000256" key="4">
    <source>
        <dbReference type="ARBA" id="ARBA00022989"/>
    </source>
</evidence>
<dbReference type="GO" id="GO:0016020">
    <property type="term" value="C:membrane"/>
    <property type="evidence" value="ECO:0007669"/>
    <property type="project" value="UniProtKB-SubCell"/>
</dbReference>
<protein>
    <submittedName>
        <fullName evidence="8">Uncharacterized protein</fullName>
    </submittedName>
</protein>
<sequence>MVAVLVHEVPHEIGDFAILVKSGYSRRKAMYIQLVTAAGALSGCVLTLLTVDASLSDAAAASAILPFTAGGFIYIATVSVLPELLENSSLWQTTKEMAALLLGVILMYLIAAFE</sequence>
<accession>A0AAN5CF63</accession>
<evidence type="ECO:0000256" key="7">
    <source>
        <dbReference type="SAM" id="Phobius"/>
    </source>
</evidence>
<evidence type="ECO:0000313" key="9">
    <source>
        <dbReference type="Proteomes" id="UP001328107"/>
    </source>
</evidence>
<dbReference type="InterPro" id="IPR003689">
    <property type="entry name" value="ZIP"/>
</dbReference>
<keyword evidence="9" id="KW-1185">Reference proteome</keyword>
<dbReference type="PANTHER" id="PTHR16950:SF25">
    <property type="entry name" value="ZINC TRANSPORTER SLC39A7"/>
    <property type="match status" value="1"/>
</dbReference>
<keyword evidence="3 7" id="KW-0812">Transmembrane</keyword>
<evidence type="ECO:0000313" key="8">
    <source>
        <dbReference type="EMBL" id="GMR40789.1"/>
    </source>
</evidence>
<evidence type="ECO:0000256" key="6">
    <source>
        <dbReference type="ARBA" id="ARBA00038485"/>
    </source>
</evidence>
<evidence type="ECO:0000256" key="3">
    <source>
        <dbReference type="ARBA" id="ARBA00022692"/>
    </source>
</evidence>
<gene>
    <name evidence="8" type="ORF">PMAYCL1PPCAC_10984</name>
</gene>
<evidence type="ECO:0000256" key="1">
    <source>
        <dbReference type="ARBA" id="ARBA00004141"/>
    </source>
</evidence>
<organism evidence="8 9">
    <name type="scientific">Pristionchus mayeri</name>
    <dbReference type="NCBI Taxonomy" id="1317129"/>
    <lineage>
        <taxon>Eukaryota</taxon>
        <taxon>Metazoa</taxon>
        <taxon>Ecdysozoa</taxon>
        <taxon>Nematoda</taxon>
        <taxon>Chromadorea</taxon>
        <taxon>Rhabditida</taxon>
        <taxon>Rhabditina</taxon>
        <taxon>Diplogasteromorpha</taxon>
        <taxon>Diplogasteroidea</taxon>
        <taxon>Neodiplogasteridae</taxon>
        <taxon>Pristionchus</taxon>
    </lineage>
</organism>
<proteinExistence type="inferred from homology"/>
<keyword evidence="4 7" id="KW-1133">Transmembrane helix</keyword>
<dbReference type="GO" id="GO:0006882">
    <property type="term" value="P:intracellular zinc ion homeostasis"/>
    <property type="evidence" value="ECO:0007669"/>
    <property type="project" value="TreeGrafter"/>
</dbReference>
<dbReference type="Proteomes" id="UP001328107">
    <property type="component" value="Unassembled WGS sequence"/>
</dbReference>
<feature type="transmembrane region" description="Helical" evidence="7">
    <location>
        <begin position="97"/>
        <end position="113"/>
    </location>
</feature>
<comment type="similarity">
    <text evidence="6">Belongs to the ZIP transporter (TC 2.A.5) family. KE4/Catsup subfamily.</text>
</comment>